<dbReference type="GO" id="GO:0009252">
    <property type="term" value="P:peptidoglycan biosynthetic process"/>
    <property type="evidence" value="ECO:0007669"/>
    <property type="project" value="UniProtKB-KW"/>
</dbReference>
<name>A0A1I0CSY2_9FIRM</name>
<dbReference type="GO" id="GO:0005886">
    <property type="term" value="C:plasma membrane"/>
    <property type="evidence" value="ECO:0007669"/>
    <property type="project" value="UniProtKB-SubCell"/>
</dbReference>
<dbReference type="GO" id="GO:0008360">
    <property type="term" value="P:regulation of cell shape"/>
    <property type="evidence" value="ECO:0007669"/>
    <property type="project" value="UniProtKB-KW"/>
</dbReference>
<keyword evidence="5" id="KW-0573">Peptidoglycan synthesis</keyword>
<feature type="transmembrane region" description="Helical" evidence="8">
    <location>
        <begin position="409"/>
        <end position="427"/>
    </location>
</feature>
<keyword evidence="4" id="KW-0133">Cell shape</keyword>
<feature type="transmembrane region" description="Helical" evidence="8">
    <location>
        <begin position="12"/>
        <end position="35"/>
    </location>
</feature>
<accession>A0A1I0CSY2</accession>
<keyword evidence="10" id="KW-1185">Reference proteome</keyword>
<feature type="transmembrane region" description="Helical" evidence="8">
    <location>
        <begin position="504"/>
        <end position="522"/>
    </location>
</feature>
<evidence type="ECO:0000313" key="10">
    <source>
        <dbReference type="Proteomes" id="UP000199800"/>
    </source>
</evidence>
<evidence type="ECO:0000256" key="5">
    <source>
        <dbReference type="ARBA" id="ARBA00022984"/>
    </source>
</evidence>
<keyword evidence="2" id="KW-1003">Cell membrane</keyword>
<sequence>MVNIMGKKDNKDGFIVQASILAATGIICRIIGLLYRSPLTSVIGDEGNGYYSNAYNMYAIILLISSYSIPSAVSKVIAERLALRQYKNAHRIFKCALIYVVIVGGIFSLFTFFGAKWLVPKSSVVVLRIFAPTIFFSGLLGVLRGYFQAHGTMVQTSFSQIIEQILNAVVSIGAAYMFTQAVADKDHTTRAVYGAAGSALGTGAGVLIALIFMYLIYLLNRNYIRSRIAKDRRKEVDSYQHIFQIIFLMVTPVILSTFIYNSSTVVNQKIYHMILKAEFHMPSAVIASNYGVFGGKTTVIMNIPIALASAMAAAMIPMISGSYATGDEEETNNKIQTGIRTTMLISIPCSVAMFVLPKEVVGFLFPQKESLVLAADLLRVLSVSVIFYALSTLTNGVLQGIGKVNVPMINAAVALIVQTVVLVAVLYLGLGLFGLALAMNVYSFVMCVLNQVSIRKYLGYGLDIIETFIKPLIASFVMGAIAWGSYYLFSLVMPIGNYSLKNRVCLTFTIVIAMVAYFAIVLKMKILDEEDMRTLPKGNLLIRAAKKLRLL</sequence>
<evidence type="ECO:0000256" key="7">
    <source>
        <dbReference type="ARBA" id="ARBA00023136"/>
    </source>
</evidence>
<keyword evidence="6 8" id="KW-1133">Transmembrane helix</keyword>
<dbReference type="EMBL" id="FOHN01000011">
    <property type="protein sequence ID" value="SET22905.1"/>
    <property type="molecule type" value="Genomic_DNA"/>
</dbReference>
<evidence type="ECO:0000256" key="4">
    <source>
        <dbReference type="ARBA" id="ARBA00022960"/>
    </source>
</evidence>
<dbReference type="STRING" id="29364.SAMN04487772_11154"/>
<feature type="transmembrane region" description="Helical" evidence="8">
    <location>
        <begin position="97"/>
        <end position="119"/>
    </location>
</feature>
<evidence type="ECO:0000256" key="1">
    <source>
        <dbReference type="ARBA" id="ARBA00004651"/>
    </source>
</evidence>
<feature type="transmembrane region" description="Helical" evidence="8">
    <location>
        <begin position="377"/>
        <end position="397"/>
    </location>
</feature>
<reference evidence="9 10" key="1">
    <citation type="submission" date="2016-10" db="EMBL/GenBank/DDBJ databases">
        <authorList>
            <person name="de Groot N.N."/>
        </authorList>
    </citation>
    <scope>NUCLEOTIDE SEQUENCE [LARGE SCALE GENOMIC DNA]</scope>
    <source>
        <strain evidence="9 10">DSM 1801</strain>
    </source>
</reference>
<dbReference type="Pfam" id="PF03023">
    <property type="entry name" value="MurJ"/>
    <property type="match status" value="1"/>
</dbReference>
<dbReference type="PANTHER" id="PTHR30250:SF21">
    <property type="entry name" value="LIPID II FLIPPASE MURJ"/>
    <property type="match status" value="1"/>
</dbReference>
<evidence type="ECO:0000256" key="3">
    <source>
        <dbReference type="ARBA" id="ARBA00022692"/>
    </source>
</evidence>
<feature type="transmembrane region" description="Helical" evidence="8">
    <location>
        <begin position="241"/>
        <end position="260"/>
    </location>
</feature>
<keyword evidence="3 8" id="KW-0812">Transmembrane</keyword>
<dbReference type="AlphaFoldDB" id="A0A1I0CSY2"/>
<protein>
    <submittedName>
        <fullName evidence="9">Stage V sporulation protein B</fullName>
    </submittedName>
</protein>
<feature type="transmembrane region" description="Helical" evidence="8">
    <location>
        <begin position="125"/>
        <end position="143"/>
    </location>
</feature>
<gene>
    <name evidence="9" type="ORF">SAMN04487772_11154</name>
</gene>
<proteinExistence type="predicted"/>
<dbReference type="PIRSF" id="PIRSF038958">
    <property type="entry name" value="PG_synth_SpoVB"/>
    <property type="match status" value="1"/>
</dbReference>
<feature type="transmembrane region" description="Helical" evidence="8">
    <location>
        <begin position="303"/>
        <end position="325"/>
    </location>
</feature>
<dbReference type="InterPro" id="IPR050833">
    <property type="entry name" value="Poly_Biosynth_Transport"/>
</dbReference>
<feature type="transmembrane region" description="Helical" evidence="8">
    <location>
        <begin position="195"/>
        <end position="220"/>
    </location>
</feature>
<comment type="subcellular location">
    <subcellularLocation>
        <location evidence="1">Cell membrane</location>
        <topology evidence="1">Multi-pass membrane protein</topology>
    </subcellularLocation>
</comment>
<feature type="transmembrane region" description="Helical" evidence="8">
    <location>
        <begin position="433"/>
        <end position="452"/>
    </location>
</feature>
<evidence type="ECO:0000256" key="8">
    <source>
        <dbReference type="SAM" id="Phobius"/>
    </source>
</evidence>
<organism evidence="9 10">
    <name type="scientific">[Clostridium] polysaccharolyticum</name>
    <dbReference type="NCBI Taxonomy" id="29364"/>
    <lineage>
        <taxon>Bacteria</taxon>
        <taxon>Bacillati</taxon>
        <taxon>Bacillota</taxon>
        <taxon>Clostridia</taxon>
        <taxon>Lachnospirales</taxon>
        <taxon>Lachnospiraceae</taxon>
    </lineage>
</organism>
<feature type="transmembrane region" description="Helical" evidence="8">
    <location>
        <begin position="337"/>
        <end position="357"/>
    </location>
</feature>
<dbReference type="Proteomes" id="UP000199800">
    <property type="component" value="Unassembled WGS sequence"/>
</dbReference>
<evidence type="ECO:0000256" key="6">
    <source>
        <dbReference type="ARBA" id="ARBA00022989"/>
    </source>
</evidence>
<dbReference type="InterPro" id="IPR004268">
    <property type="entry name" value="MurJ"/>
</dbReference>
<evidence type="ECO:0000313" key="9">
    <source>
        <dbReference type="EMBL" id="SET22905.1"/>
    </source>
</evidence>
<feature type="transmembrane region" description="Helical" evidence="8">
    <location>
        <begin position="472"/>
        <end position="492"/>
    </location>
</feature>
<feature type="transmembrane region" description="Helical" evidence="8">
    <location>
        <begin position="164"/>
        <end position="183"/>
    </location>
</feature>
<keyword evidence="7 8" id="KW-0472">Membrane</keyword>
<evidence type="ECO:0000256" key="2">
    <source>
        <dbReference type="ARBA" id="ARBA00022475"/>
    </source>
</evidence>
<feature type="transmembrane region" description="Helical" evidence="8">
    <location>
        <begin position="55"/>
        <end position="77"/>
    </location>
</feature>
<dbReference type="CDD" id="cd13124">
    <property type="entry name" value="MATE_SpoVB_like"/>
    <property type="match status" value="1"/>
</dbReference>
<dbReference type="PANTHER" id="PTHR30250">
    <property type="entry name" value="PST FAMILY PREDICTED COLANIC ACID TRANSPORTER"/>
    <property type="match status" value="1"/>
</dbReference>
<dbReference type="InterPro" id="IPR024923">
    <property type="entry name" value="PG_synth_SpoVB"/>
</dbReference>